<protein>
    <recommendedName>
        <fullName evidence="1">BTB domain-containing protein</fullName>
    </recommendedName>
</protein>
<dbReference type="AlphaFoldDB" id="A0AAV5UA15"/>
<sequence>VPLSEMAPSLVLASQSALLIVNLKCDICTMEISKDLKSLVFESKPPEILSAVKIRLSDDDGKEIFSPLISRFRGDGTIEFIRIDAIYPLIFDCEESIDLVPDRVGLHFSWSHQPQFNKYDIRCLQMLSWFGDKVFKRRNMRISLAFRKESTVIPQECITKIRTSALTVDNNVIPVSKELLSIRSPYFETIFYRDFSEKISGIYEIKEVDEAHLRSFIEYLHGREREQRIFQRSKVQLALLRTPIDLVSLAFMSKPFPSSRASSYHKIRSKNYSSLAHDSATMMT</sequence>
<dbReference type="InterPro" id="IPR000210">
    <property type="entry name" value="BTB/POZ_dom"/>
</dbReference>
<dbReference type="CDD" id="cd18186">
    <property type="entry name" value="BTB_POZ_ZBTB_KLHL-like"/>
    <property type="match status" value="1"/>
</dbReference>
<keyword evidence="3" id="KW-1185">Reference proteome</keyword>
<name>A0AAV5UA15_9BILA</name>
<dbReference type="Gene3D" id="3.30.710.10">
    <property type="entry name" value="Potassium Channel Kv1.1, Chain A"/>
    <property type="match status" value="1"/>
</dbReference>
<feature type="domain" description="BTB" evidence="1">
    <location>
        <begin position="162"/>
        <end position="221"/>
    </location>
</feature>
<accession>A0AAV5UA15</accession>
<dbReference type="SUPFAM" id="SSF54695">
    <property type="entry name" value="POZ domain"/>
    <property type="match status" value="1"/>
</dbReference>
<dbReference type="Proteomes" id="UP001432027">
    <property type="component" value="Unassembled WGS sequence"/>
</dbReference>
<organism evidence="2 3">
    <name type="scientific">Pristionchus entomophagus</name>
    <dbReference type="NCBI Taxonomy" id="358040"/>
    <lineage>
        <taxon>Eukaryota</taxon>
        <taxon>Metazoa</taxon>
        <taxon>Ecdysozoa</taxon>
        <taxon>Nematoda</taxon>
        <taxon>Chromadorea</taxon>
        <taxon>Rhabditida</taxon>
        <taxon>Rhabditina</taxon>
        <taxon>Diplogasteromorpha</taxon>
        <taxon>Diplogasteroidea</taxon>
        <taxon>Neodiplogasteridae</taxon>
        <taxon>Pristionchus</taxon>
    </lineage>
</organism>
<evidence type="ECO:0000313" key="2">
    <source>
        <dbReference type="EMBL" id="GMT03306.1"/>
    </source>
</evidence>
<dbReference type="PROSITE" id="PS50097">
    <property type="entry name" value="BTB"/>
    <property type="match status" value="1"/>
</dbReference>
<proteinExistence type="predicted"/>
<reference evidence="2" key="1">
    <citation type="submission" date="2023-10" db="EMBL/GenBank/DDBJ databases">
        <title>Genome assembly of Pristionchus species.</title>
        <authorList>
            <person name="Yoshida K."/>
            <person name="Sommer R.J."/>
        </authorList>
    </citation>
    <scope>NUCLEOTIDE SEQUENCE</scope>
    <source>
        <strain evidence="2">RS0144</strain>
    </source>
</reference>
<comment type="caution">
    <text evidence="2">The sequence shown here is derived from an EMBL/GenBank/DDBJ whole genome shotgun (WGS) entry which is preliminary data.</text>
</comment>
<dbReference type="InterPro" id="IPR011333">
    <property type="entry name" value="SKP1/BTB/POZ_sf"/>
</dbReference>
<feature type="non-terminal residue" evidence="2">
    <location>
        <position position="1"/>
    </location>
</feature>
<dbReference type="EMBL" id="BTSX01000006">
    <property type="protein sequence ID" value="GMT03306.1"/>
    <property type="molecule type" value="Genomic_DNA"/>
</dbReference>
<dbReference type="Pfam" id="PF00651">
    <property type="entry name" value="BTB"/>
    <property type="match status" value="1"/>
</dbReference>
<evidence type="ECO:0000259" key="1">
    <source>
        <dbReference type="PROSITE" id="PS50097"/>
    </source>
</evidence>
<evidence type="ECO:0000313" key="3">
    <source>
        <dbReference type="Proteomes" id="UP001432027"/>
    </source>
</evidence>
<gene>
    <name evidence="2" type="ORF">PENTCL1PPCAC_25480</name>
</gene>